<evidence type="ECO:0000313" key="2">
    <source>
        <dbReference type="Proteomes" id="UP001162131"/>
    </source>
</evidence>
<sequence length="252" mass="28957">MGCCESRSYLNSEKATTMMRFRLPRRTANTNPVLLQEFYVHAVTTEEDNNTNLDLSYIKDEPLIIELINFREEKNWSEIAKFLGKISSACDIRNSKINGWAHKPESIGCLALAYLAEAACESASAIQQILPEILKFIVEFISSNSEDLRDYSLLLLYHSLEIENDTVYTDLIKRDIFPILVPLISHSIRQIRLLSAAICARLYRSREIAQNLFIKYNGEKELIQLLKRDGDSDEILCILLEHIIDLVLVRDM</sequence>
<organism evidence="1 2">
    <name type="scientific">Blepharisma stoltei</name>
    <dbReference type="NCBI Taxonomy" id="1481888"/>
    <lineage>
        <taxon>Eukaryota</taxon>
        <taxon>Sar</taxon>
        <taxon>Alveolata</taxon>
        <taxon>Ciliophora</taxon>
        <taxon>Postciliodesmatophora</taxon>
        <taxon>Heterotrichea</taxon>
        <taxon>Heterotrichida</taxon>
        <taxon>Blepharismidae</taxon>
        <taxon>Blepharisma</taxon>
    </lineage>
</organism>
<accession>A0AAU9K4B1</accession>
<dbReference type="EMBL" id="CAJZBQ010000058">
    <property type="protein sequence ID" value="CAG9334642.1"/>
    <property type="molecule type" value="Genomic_DNA"/>
</dbReference>
<comment type="caution">
    <text evidence="1">The sequence shown here is derived from an EMBL/GenBank/DDBJ whole genome shotgun (WGS) entry which is preliminary data.</text>
</comment>
<dbReference type="SUPFAM" id="SSF48371">
    <property type="entry name" value="ARM repeat"/>
    <property type="match status" value="1"/>
</dbReference>
<name>A0AAU9K4B1_9CILI</name>
<dbReference type="Gene3D" id="1.25.10.10">
    <property type="entry name" value="Leucine-rich Repeat Variant"/>
    <property type="match status" value="1"/>
</dbReference>
<protein>
    <submittedName>
        <fullName evidence="1">Uncharacterized protein</fullName>
    </submittedName>
</protein>
<gene>
    <name evidence="1" type="ORF">BSTOLATCC_MIC61252</name>
</gene>
<dbReference type="InterPro" id="IPR011989">
    <property type="entry name" value="ARM-like"/>
</dbReference>
<dbReference type="Proteomes" id="UP001162131">
    <property type="component" value="Unassembled WGS sequence"/>
</dbReference>
<evidence type="ECO:0000313" key="1">
    <source>
        <dbReference type="EMBL" id="CAG9334642.1"/>
    </source>
</evidence>
<dbReference type="AlphaFoldDB" id="A0AAU9K4B1"/>
<proteinExistence type="predicted"/>
<keyword evidence="2" id="KW-1185">Reference proteome</keyword>
<dbReference type="InterPro" id="IPR016024">
    <property type="entry name" value="ARM-type_fold"/>
</dbReference>
<reference evidence="1" key="1">
    <citation type="submission" date="2021-09" db="EMBL/GenBank/DDBJ databases">
        <authorList>
            <consortium name="AG Swart"/>
            <person name="Singh M."/>
            <person name="Singh A."/>
            <person name="Seah K."/>
            <person name="Emmerich C."/>
        </authorList>
    </citation>
    <scope>NUCLEOTIDE SEQUENCE</scope>
    <source>
        <strain evidence="1">ATCC30299</strain>
    </source>
</reference>